<sequence>MHAYYQALYVTRKDAEQGRAFQYQRKSGADIVSRPSAVRRQLLEFILIALDNIFLPAALLPIFVWIHPSGELRVAPLPFVGLEKPLGASHGTGCGYAGSQPGHLFDNEYYQLNIPNGMNGWLFPIAEQFVWLVAGSWCHKDLLLVIMQPNKTTTYQVKYGHK</sequence>
<dbReference type="Proteomes" id="UP000002035">
    <property type="component" value="Unassembled WGS sequence"/>
</dbReference>
<keyword evidence="1" id="KW-0812">Transmembrane</keyword>
<protein>
    <submittedName>
        <fullName evidence="2">Uncharacterized protein</fullName>
    </submittedName>
</protein>
<keyword evidence="1" id="KW-1133">Transmembrane helix</keyword>
<keyword evidence="3" id="KW-1185">Reference proteome</keyword>
<gene>
    <name evidence="2" type="ORF">MCYG_01780</name>
</gene>
<accession>C5FHY1</accession>
<dbReference type="RefSeq" id="XP_002848846.1">
    <property type="nucleotide sequence ID" value="XM_002848800.1"/>
</dbReference>
<dbReference type="AlphaFoldDB" id="C5FHY1"/>
<organism evidence="2 3">
    <name type="scientific">Arthroderma otae (strain ATCC MYA-4605 / CBS 113480)</name>
    <name type="common">Microsporum canis</name>
    <dbReference type="NCBI Taxonomy" id="554155"/>
    <lineage>
        <taxon>Eukaryota</taxon>
        <taxon>Fungi</taxon>
        <taxon>Dikarya</taxon>
        <taxon>Ascomycota</taxon>
        <taxon>Pezizomycotina</taxon>
        <taxon>Eurotiomycetes</taxon>
        <taxon>Eurotiomycetidae</taxon>
        <taxon>Onygenales</taxon>
        <taxon>Arthrodermataceae</taxon>
        <taxon>Microsporum</taxon>
    </lineage>
</organism>
<dbReference type="HOGENOM" id="CLU_1634982_0_0_1"/>
<evidence type="ECO:0000313" key="3">
    <source>
        <dbReference type="Proteomes" id="UP000002035"/>
    </source>
</evidence>
<evidence type="ECO:0000313" key="2">
    <source>
        <dbReference type="EMBL" id="EEQ28961.1"/>
    </source>
</evidence>
<keyword evidence="1" id="KW-0472">Membrane</keyword>
<dbReference type="EMBL" id="DS995702">
    <property type="protein sequence ID" value="EEQ28961.1"/>
    <property type="molecule type" value="Genomic_DNA"/>
</dbReference>
<dbReference type="GeneID" id="9223103"/>
<evidence type="ECO:0000256" key="1">
    <source>
        <dbReference type="SAM" id="Phobius"/>
    </source>
</evidence>
<name>C5FHY1_ARTOC</name>
<dbReference type="VEuPathDB" id="FungiDB:MCYG_01780"/>
<reference evidence="3" key="1">
    <citation type="journal article" date="2012" name="MBio">
        <title>Comparative genome analysis of Trichophyton rubrum and related dermatophytes reveals candidate genes involved in infection.</title>
        <authorList>
            <person name="Martinez D.A."/>
            <person name="Oliver B.G."/>
            <person name="Graeser Y."/>
            <person name="Goldberg J.M."/>
            <person name="Li W."/>
            <person name="Martinez-Rossi N.M."/>
            <person name="Monod M."/>
            <person name="Shelest E."/>
            <person name="Barton R.C."/>
            <person name="Birch E."/>
            <person name="Brakhage A.A."/>
            <person name="Chen Z."/>
            <person name="Gurr S.J."/>
            <person name="Heiman D."/>
            <person name="Heitman J."/>
            <person name="Kosti I."/>
            <person name="Rossi A."/>
            <person name="Saif S."/>
            <person name="Samalova M."/>
            <person name="Saunders C.W."/>
            <person name="Shea T."/>
            <person name="Summerbell R.C."/>
            <person name="Xu J."/>
            <person name="Young S."/>
            <person name="Zeng Q."/>
            <person name="Birren B.W."/>
            <person name="Cuomo C.A."/>
            <person name="White T.C."/>
        </authorList>
    </citation>
    <scope>NUCLEOTIDE SEQUENCE [LARGE SCALE GENOMIC DNA]</scope>
    <source>
        <strain evidence="3">ATCC MYA-4605 / CBS 113480</strain>
    </source>
</reference>
<feature type="transmembrane region" description="Helical" evidence="1">
    <location>
        <begin position="42"/>
        <end position="66"/>
    </location>
</feature>
<proteinExistence type="predicted"/>